<dbReference type="FunFam" id="3.30.420.10:FF:000002">
    <property type="entry name" value="Crossover junction endodeoxyribonuclease RuvC"/>
    <property type="match status" value="1"/>
</dbReference>
<dbReference type="Gene3D" id="3.30.420.10">
    <property type="entry name" value="Ribonuclease H-like superfamily/Ribonuclease H"/>
    <property type="match status" value="1"/>
</dbReference>
<comment type="caution">
    <text evidence="15">The sequence shown here is derived from an EMBL/GenBank/DDBJ whole genome shotgun (WGS) entry which is preliminary data.</text>
</comment>
<evidence type="ECO:0000256" key="7">
    <source>
        <dbReference type="ARBA" id="ARBA00022801"/>
    </source>
</evidence>
<evidence type="ECO:0000313" key="16">
    <source>
        <dbReference type="Proteomes" id="UP000648239"/>
    </source>
</evidence>
<keyword evidence="8 13" id="KW-0460">Magnesium</keyword>
<comment type="subcellular location">
    <subcellularLocation>
        <location evidence="13">Cytoplasm</location>
    </subcellularLocation>
</comment>
<keyword evidence="7 13" id="KW-0378">Hydrolase</keyword>
<dbReference type="PANTHER" id="PTHR30194">
    <property type="entry name" value="CROSSOVER JUNCTION ENDODEOXYRIBONUCLEASE RUVC"/>
    <property type="match status" value="1"/>
</dbReference>
<feature type="binding site" evidence="13">
    <location>
        <position position="140"/>
    </location>
    <ligand>
        <name>Mg(2+)</name>
        <dbReference type="ChEBI" id="CHEBI:18420"/>
        <label>1</label>
    </ligand>
</feature>
<protein>
    <recommendedName>
        <fullName evidence="13 14">Crossover junction endodeoxyribonuclease RuvC</fullName>
        <ecNumber evidence="13 14">3.1.21.10</ecNumber>
    </recommendedName>
    <alternativeName>
        <fullName evidence="13">Holliday junction nuclease RuvC</fullName>
    </alternativeName>
    <alternativeName>
        <fullName evidence="13">Holliday junction resolvase RuvC</fullName>
    </alternativeName>
</protein>
<dbReference type="EC" id="3.1.21.10" evidence="13 14"/>
<comment type="similarity">
    <text evidence="1 13">Belongs to the RuvC family.</text>
</comment>
<dbReference type="CDD" id="cd16962">
    <property type="entry name" value="RuvC"/>
    <property type="match status" value="1"/>
</dbReference>
<evidence type="ECO:0000256" key="5">
    <source>
        <dbReference type="ARBA" id="ARBA00022759"/>
    </source>
</evidence>
<keyword evidence="3 13" id="KW-0540">Nuclease</keyword>
<comment type="subunit">
    <text evidence="13">Homodimer which binds Holliday junction (HJ) DNA. The HJ becomes 2-fold symmetrical on binding to RuvC with unstacked arms; it has a different conformation from HJ DNA in complex with RuvA. In the full resolvosome a probable DNA-RuvA(4)-RuvB(12)-RuvC(2) complex forms which resolves the HJ.</text>
</comment>
<evidence type="ECO:0000256" key="10">
    <source>
        <dbReference type="ARBA" id="ARBA00023172"/>
    </source>
</evidence>
<accession>A0A8J6Y2P5</accession>
<dbReference type="Pfam" id="PF02075">
    <property type="entry name" value="RuvC"/>
    <property type="match status" value="1"/>
</dbReference>
<evidence type="ECO:0000256" key="1">
    <source>
        <dbReference type="ARBA" id="ARBA00009518"/>
    </source>
</evidence>
<dbReference type="PANTHER" id="PTHR30194:SF3">
    <property type="entry name" value="CROSSOVER JUNCTION ENDODEOXYRIBONUCLEASE RUVC"/>
    <property type="match status" value="1"/>
</dbReference>
<dbReference type="EMBL" id="JACXWD010000067">
    <property type="protein sequence ID" value="MBD3869212.1"/>
    <property type="molecule type" value="Genomic_DNA"/>
</dbReference>
<evidence type="ECO:0000256" key="4">
    <source>
        <dbReference type="ARBA" id="ARBA00022723"/>
    </source>
</evidence>
<feature type="binding site" evidence="13">
    <location>
        <position position="67"/>
    </location>
    <ligand>
        <name>Mg(2+)</name>
        <dbReference type="ChEBI" id="CHEBI:18420"/>
        <label>2</label>
    </ligand>
</feature>
<feature type="active site" evidence="13">
    <location>
        <position position="140"/>
    </location>
</feature>
<comment type="catalytic activity">
    <reaction evidence="12 13">
        <text>Endonucleolytic cleavage at a junction such as a reciprocal single-stranded crossover between two homologous DNA duplexes (Holliday junction).</text>
        <dbReference type="EC" id="3.1.21.10"/>
    </reaction>
</comment>
<dbReference type="GO" id="GO:0003677">
    <property type="term" value="F:DNA binding"/>
    <property type="evidence" value="ECO:0007669"/>
    <property type="project" value="UniProtKB-KW"/>
</dbReference>
<dbReference type="GO" id="GO:0048476">
    <property type="term" value="C:Holliday junction resolvase complex"/>
    <property type="evidence" value="ECO:0007669"/>
    <property type="project" value="UniProtKB-UniRule"/>
</dbReference>
<evidence type="ECO:0000256" key="12">
    <source>
        <dbReference type="ARBA" id="ARBA00029354"/>
    </source>
</evidence>
<evidence type="ECO:0000256" key="14">
    <source>
        <dbReference type="NCBIfam" id="TIGR00228"/>
    </source>
</evidence>
<dbReference type="GO" id="GO:0008821">
    <property type="term" value="F:crossover junction DNA endonuclease activity"/>
    <property type="evidence" value="ECO:0007669"/>
    <property type="project" value="UniProtKB-UniRule"/>
</dbReference>
<comment type="cofactor">
    <cofactor evidence="13">
        <name>Mg(2+)</name>
        <dbReference type="ChEBI" id="CHEBI:18420"/>
    </cofactor>
    <text evidence="13">Binds 2 Mg(2+) ion per subunit.</text>
</comment>
<proteinExistence type="inferred from homology"/>
<dbReference type="AlphaFoldDB" id="A0A8J6Y2P5"/>
<dbReference type="InterPro" id="IPR036397">
    <property type="entry name" value="RNaseH_sf"/>
</dbReference>
<dbReference type="NCBIfam" id="TIGR00228">
    <property type="entry name" value="ruvC"/>
    <property type="match status" value="1"/>
</dbReference>
<dbReference type="Proteomes" id="UP000648239">
    <property type="component" value="Unassembled WGS sequence"/>
</dbReference>
<organism evidence="15 16">
    <name type="scientific">Candidatus Polarisedimenticola svalbardensis</name>
    <dbReference type="NCBI Taxonomy" id="2886004"/>
    <lineage>
        <taxon>Bacteria</taxon>
        <taxon>Pseudomonadati</taxon>
        <taxon>Acidobacteriota</taxon>
        <taxon>Candidatus Polarisedimenticolia</taxon>
        <taxon>Candidatus Polarisedimenticolales</taxon>
        <taxon>Candidatus Polarisedimenticolaceae</taxon>
        <taxon>Candidatus Polarisedimenticola</taxon>
    </lineage>
</organism>
<gene>
    <name evidence="13 15" type="primary">ruvC</name>
    <name evidence="15" type="ORF">IFK94_13905</name>
</gene>
<dbReference type="GO" id="GO:0006310">
    <property type="term" value="P:DNA recombination"/>
    <property type="evidence" value="ECO:0007669"/>
    <property type="project" value="UniProtKB-UniRule"/>
</dbReference>
<evidence type="ECO:0000256" key="9">
    <source>
        <dbReference type="ARBA" id="ARBA00023125"/>
    </source>
</evidence>
<feature type="active site" evidence="13">
    <location>
        <position position="7"/>
    </location>
</feature>
<keyword evidence="6 13" id="KW-0227">DNA damage</keyword>
<dbReference type="GO" id="GO:0006281">
    <property type="term" value="P:DNA repair"/>
    <property type="evidence" value="ECO:0007669"/>
    <property type="project" value="UniProtKB-UniRule"/>
</dbReference>
<evidence type="ECO:0000256" key="6">
    <source>
        <dbReference type="ARBA" id="ARBA00022763"/>
    </source>
</evidence>
<keyword evidence="10 13" id="KW-0233">DNA recombination</keyword>
<feature type="binding site" evidence="13">
    <location>
        <position position="7"/>
    </location>
    <ligand>
        <name>Mg(2+)</name>
        <dbReference type="ChEBI" id="CHEBI:18420"/>
        <label>1</label>
    </ligand>
</feature>
<keyword evidence="4 13" id="KW-0479">Metal-binding</keyword>
<evidence type="ECO:0000256" key="13">
    <source>
        <dbReference type="HAMAP-Rule" id="MF_00034"/>
    </source>
</evidence>
<evidence type="ECO:0000256" key="11">
    <source>
        <dbReference type="ARBA" id="ARBA00023204"/>
    </source>
</evidence>
<name>A0A8J6Y2P5_9BACT</name>
<dbReference type="PROSITE" id="PS01321">
    <property type="entry name" value="RUVC"/>
    <property type="match status" value="1"/>
</dbReference>
<dbReference type="InterPro" id="IPR012337">
    <property type="entry name" value="RNaseH-like_sf"/>
</dbReference>
<comment type="function">
    <text evidence="13">The RuvA-RuvB-RuvC complex processes Holliday junction (HJ) DNA during genetic recombination and DNA repair. Endonuclease that resolves HJ intermediates. Cleaves cruciform DNA by making single-stranded nicks across the HJ at symmetrical positions within the homologous arms, yielding a 5'-phosphate and a 3'-hydroxyl group; requires a central core of homology in the junction. The consensus cleavage sequence is 5'-(A/T)TT(C/G)-3'. Cleavage occurs on the 3'-side of the TT dinucleotide at the point of strand exchange. HJ branch migration catalyzed by RuvA-RuvB allows RuvC to scan DNA until it finds its consensus sequence, where it cleaves and resolves the cruciform DNA.</text>
</comment>
<evidence type="ECO:0000256" key="3">
    <source>
        <dbReference type="ARBA" id="ARBA00022722"/>
    </source>
</evidence>
<reference evidence="15 16" key="1">
    <citation type="submission" date="2020-08" db="EMBL/GenBank/DDBJ databases">
        <title>Acidobacteriota in marine sediments use diverse sulfur dissimilation pathways.</title>
        <authorList>
            <person name="Wasmund K."/>
        </authorList>
    </citation>
    <scope>NUCLEOTIDE SEQUENCE [LARGE SCALE GENOMIC DNA]</scope>
    <source>
        <strain evidence="15">MAG AM4</strain>
    </source>
</reference>
<evidence type="ECO:0000313" key="15">
    <source>
        <dbReference type="EMBL" id="MBD3869212.1"/>
    </source>
</evidence>
<dbReference type="InterPro" id="IPR002176">
    <property type="entry name" value="X-over_junc_endoDNase_RuvC"/>
</dbReference>
<dbReference type="SUPFAM" id="SSF53098">
    <property type="entry name" value="Ribonuclease H-like"/>
    <property type="match status" value="1"/>
</dbReference>
<keyword evidence="2 13" id="KW-0963">Cytoplasm</keyword>
<evidence type="ECO:0000256" key="2">
    <source>
        <dbReference type="ARBA" id="ARBA00022490"/>
    </source>
</evidence>
<dbReference type="PRINTS" id="PR00696">
    <property type="entry name" value="RSOLVASERUVC"/>
</dbReference>
<dbReference type="HAMAP" id="MF_00034">
    <property type="entry name" value="RuvC"/>
    <property type="match status" value="1"/>
</dbReference>
<keyword evidence="5 13" id="KW-0255">Endonuclease</keyword>
<evidence type="ECO:0000256" key="8">
    <source>
        <dbReference type="ARBA" id="ARBA00022842"/>
    </source>
</evidence>
<feature type="active site" evidence="13">
    <location>
        <position position="67"/>
    </location>
</feature>
<sequence>MLVLGVDPGSVRTGWALVEGTASSPVMVRADVISLPRRLAFSMRLAALQEQFDRVLDLQSPDVAVVESPFHGINARSALQLAHARGVILAALGQRGIPVEEYSPATIKKTVTGSGRADKDQVRRMVQAVLAVPLKVGESDLSDALAAAYCHLAHGALRAAIERSEP</sequence>
<dbReference type="GO" id="GO:0005737">
    <property type="term" value="C:cytoplasm"/>
    <property type="evidence" value="ECO:0007669"/>
    <property type="project" value="UniProtKB-SubCell"/>
</dbReference>
<dbReference type="GO" id="GO:0000287">
    <property type="term" value="F:magnesium ion binding"/>
    <property type="evidence" value="ECO:0007669"/>
    <property type="project" value="UniProtKB-UniRule"/>
</dbReference>
<keyword evidence="9 13" id="KW-0238">DNA-binding</keyword>
<keyword evidence="11 13" id="KW-0234">DNA repair</keyword>
<dbReference type="InterPro" id="IPR020563">
    <property type="entry name" value="X-over_junc_endoDNase_Mg_BS"/>
</dbReference>